<evidence type="ECO:0000313" key="1">
    <source>
        <dbReference type="EMBL" id="GAJ06479.1"/>
    </source>
</evidence>
<proteinExistence type="predicted"/>
<protein>
    <submittedName>
        <fullName evidence="1">Uncharacterized protein</fullName>
    </submittedName>
</protein>
<comment type="caution">
    <text evidence="1">The sequence shown here is derived from an EMBL/GenBank/DDBJ whole genome shotgun (WGS) entry which is preliminary data.</text>
</comment>
<sequence>MDDYHFPDEYLPYHLAWDLNLLPDEEGMHEHDDLGEGKHQVLLASHNIVSSVWIEWEK</sequence>
<name>X1TMM1_9ZZZZ</name>
<gene>
    <name evidence="1" type="ORF">S12H4_45098</name>
</gene>
<accession>X1TMM1</accession>
<organism evidence="1">
    <name type="scientific">marine sediment metagenome</name>
    <dbReference type="NCBI Taxonomy" id="412755"/>
    <lineage>
        <taxon>unclassified sequences</taxon>
        <taxon>metagenomes</taxon>
        <taxon>ecological metagenomes</taxon>
    </lineage>
</organism>
<dbReference type="EMBL" id="BARW01027849">
    <property type="protein sequence ID" value="GAJ06479.1"/>
    <property type="molecule type" value="Genomic_DNA"/>
</dbReference>
<reference evidence="1" key="1">
    <citation type="journal article" date="2014" name="Front. Microbiol.">
        <title>High frequency of phylogenetically diverse reductive dehalogenase-homologous genes in deep subseafloor sedimentary metagenomes.</title>
        <authorList>
            <person name="Kawai M."/>
            <person name="Futagami T."/>
            <person name="Toyoda A."/>
            <person name="Takaki Y."/>
            <person name="Nishi S."/>
            <person name="Hori S."/>
            <person name="Arai W."/>
            <person name="Tsubouchi T."/>
            <person name="Morono Y."/>
            <person name="Uchiyama I."/>
            <person name="Ito T."/>
            <person name="Fujiyama A."/>
            <person name="Inagaki F."/>
            <person name="Takami H."/>
        </authorList>
    </citation>
    <scope>NUCLEOTIDE SEQUENCE</scope>
    <source>
        <strain evidence="1">Expedition CK06-06</strain>
    </source>
</reference>
<dbReference type="AlphaFoldDB" id="X1TMM1"/>